<feature type="chain" id="PRO_5031356710" description="Stress protein" evidence="1">
    <location>
        <begin position="28"/>
        <end position="155"/>
    </location>
</feature>
<dbReference type="RefSeq" id="WP_185002975.1">
    <property type="nucleotide sequence ID" value="NZ_BAAAUI010000002.1"/>
</dbReference>
<evidence type="ECO:0008006" key="4">
    <source>
        <dbReference type="Google" id="ProtNLM"/>
    </source>
</evidence>
<accession>A0A7W7C9R3</accession>
<proteinExistence type="predicted"/>
<name>A0A7W7C9R3_9PSEU</name>
<gene>
    <name evidence="2" type="ORF">HNR67_003203</name>
</gene>
<keyword evidence="3" id="KW-1185">Reference proteome</keyword>
<evidence type="ECO:0000256" key="1">
    <source>
        <dbReference type="SAM" id="SignalP"/>
    </source>
</evidence>
<sequence>MKIKKLLAALPLAALALLGVATTPALADTAAVASVQTSPSVTIHTDSTGTGFKLAHELSKVNEKDRDKFVRRAVDVAFEQTGGRYNVLLFNLSNNYQEQLNGKALYANVDYDGVFYGLWVFDSGKFVNQGDGGYQNWGFRGWFDRNGGTVNFRRP</sequence>
<protein>
    <recommendedName>
        <fullName evidence="4">Stress protein</fullName>
    </recommendedName>
</protein>
<keyword evidence="1" id="KW-0732">Signal</keyword>
<dbReference type="EMBL" id="JACHMH010000001">
    <property type="protein sequence ID" value="MBB4677085.1"/>
    <property type="molecule type" value="Genomic_DNA"/>
</dbReference>
<evidence type="ECO:0000313" key="3">
    <source>
        <dbReference type="Proteomes" id="UP000533598"/>
    </source>
</evidence>
<comment type="caution">
    <text evidence="2">The sequence shown here is derived from an EMBL/GenBank/DDBJ whole genome shotgun (WGS) entry which is preliminary data.</text>
</comment>
<dbReference type="AlphaFoldDB" id="A0A7W7C9R3"/>
<dbReference type="Proteomes" id="UP000533598">
    <property type="component" value="Unassembled WGS sequence"/>
</dbReference>
<reference evidence="2 3" key="1">
    <citation type="submission" date="2020-08" db="EMBL/GenBank/DDBJ databases">
        <title>Sequencing the genomes of 1000 actinobacteria strains.</title>
        <authorList>
            <person name="Klenk H.-P."/>
        </authorList>
    </citation>
    <scope>NUCLEOTIDE SEQUENCE [LARGE SCALE GENOMIC DNA]</scope>
    <source>
        <strain evidence="2 3">DSM 44230</strain>
    </source>
</reference>
<organism evidence="2 3">
    <name type="scientific">Crossiella cryophila</name>
    <dbReference type="NCBI Taxonomy" id="43355"/>
    <lineage>
        <taxon>Bacteria</taxon>
        <taxon>Bacillati</taxon>
        <taxon>Actinomycetota</taxon>
        <taxon>Actinomycetes</taxon>
        <taxon>Pseudonocardiales</taxon>
        <taxon>Pseudonocardiaceae</taxon>
        <taxon>Crossiella</taxon>
    </lineage>
</organism>
<evidence type="ECO:0000313" key="2">
    <source>
        <dbReference type="EMBL" id="MBB4677085.1"/>
    </source>
</evidence>
<feature type="signal peptide" evidence="1">
    <location>
        <begin position="1"/>
        <end position="27"/>
    </location>
</feature>